<accession>E1ZN88</accession>
<keyword evidence="1" id="KW-1133">Transmembrane helix</keyword>
<feature type="transmembrane region" description="Helical" evidence="1">
    <location>
        <begin position="20"/>
        <end position="37"/>
    </location>
</feature>
<dbReference type="Proteomes" id="UP000008141">
    <property type="component" value="Unassembled WGS sequence"/>
</dbReference>
<dbReference type="OrthoDB" id="544608at2759"/>
<organism evidence="3">
    <name type="scientific">Chlorella variabilis</name>
    <name type="common">Green alga</name>
    <dbReference type="NCBI Taxonomy" id="554065"/>
    <lineage>
        <taxon>Eukaryota</taxon>
        <taxon>Viridiplantae</taxon>
        <taxon>Chlorophyta</taxon>
        <taxon>core chlorophytes</taxon>
        <taxon>Trebouxiophyceae</taxon>
        <taxon>Chlorellales</taxon>
        <taxon>Chlorellaceae</taxon>
        <taxon>Chlorella clade</taxon>
        <taxon>Chlorella</taxon>
    </lineage>
</organism>
<evidence type="ECO:0000256" key="1">
    <source>
        <dbReference type="SAM" id="Phobius"/>
    </source>
</evidence>
<dbReference type="KEGG" id="cvr:CHLNCDRAFT_138538"/>
<reference evidence="2 3" key="1">
    <citation type="journal article" date="2010" name="Plant Cell">
        <title>The Chlorella variabilis NC64A genome reveals adaptation to photosymbiosis, coevolution with viruses, and cryptic sex.</title>
        <authorList>
            <person name="Blanc G."/>
            <person name="Duncan G."/>
            <person name="Agarkova I."/>
            <person name="Borodovsky M."/>
            <person name="Gurnon J."/>
            <person name="Kuo A."/>
            <person name="Lindquist E."/>
            <person name="Lucas S."/>
            <person name="Pangilinan J."/>
            <person name="Polle J."/>
            <person name="Salamov A."/>
            <person name="Terry A."/>
            <person name="Yamada T."/>
            <person name="Dunigan D.D."/>
            <person name="Grigoriev I.V."/>
            <person name="Claverie J.M."/>
            <person name="Van Etten J.L."/>
        </authorList>
    </citation>
    <scope>NUCLEOTIDE SEQUENCE [LARGE SCALE GENOMIC DNA]</scope>
    <source>
        <strain evidence="2 3">NC64A</strain>
    </source>
</reference>
<keyword evidence="3" id="KW-1185">Reference proteome</keyword>
<dbReference type="GeneID" id="17352059"/>
<dbReference type="InParanoid" id="E1ZN88"/>
<evidence type="ECO:0000313" key="3">
    <source>
        <dbReference type="Proteomes" id="UP000008141"/>
    </source>
</evidence>
<dbReference type="PANTHER" id="PTHR34407:SF1">
    <property type="entry name" value="SGNH HYDROLASE-TYPE ESTERASE DOMAIN-CONTAINING PROTEIN"/>
    <property type="match status" value="1"/>
</dbReference>
<keyword evidence="1" id="KW-0472">Membrane</keyword>
<sequence>MGSELSLLPAVAQSQRRKPGWLIWLAVVVVVTLATALRQRIEWEAGGGLPRRPDLGLDSAALHARLTLPWREALTEKERRRGITYYGSGDRLQALGRRLLQGRPVSIHLIGGSITFAGKYAAQVMQWLNASFPHSGHTLTNHAFPASTSSYMAPCFECMVPDASGSFGRLGCARAA</sequence>
<name>E1ZN88_CHLVA</name>
<dbReference type="AlphaFoldDB" id="E1ZN88"/>
<keyword evidence="1" id="KW-0812">Transmembrane</keyword>
<dbReference type="PANTHER" id="PTHR34407">
    <property type="entry name" value="EXPRESSED PROTEIN"/>
    <property type="match status" value="1"/>
</dbReference>
<gene>
    <name evidence="2" type="ORF">CHLNCDRAFT_138538</name>
</gene>
<dbReference type="SUPFAM" id="SSF52266">
    <property type="entry name" value="SGNH hydrolase"/>
    <property type="match status" value="1"/>
</dbReference>
<proteinExistence type="predicted"/>
<evidence type="ECO:0000313" key="2">
    <source>
        <dbReference type="EMBL" id="EFN52557.1"/>
    </source>
</evidence>
<protein>
    <submittedName>
        <fullName evidence="2">Uncharacterized protein</fullName>
    </submittedName>
</protein>
<dbReference type="RefSeq" id="XP_005844659.1">
    <property type="nucleotide sequence ID" value="XM_005844597.1"/>
</dbReference>
<dbReference type="EMBL" id="GL433855">
    <property type="protein sequence ID" value="EFN52557.1"/>
    <property type="molecule type" value="Genomic_DNA"/>
</dbReference>